<name>A0A1Y1ZEB1_9FUNG</name>
<protein>
    <submittedName>
        <fullName evidence="2">Uncharacterized protein</fullName>
    </submittedName>
</protein>
<feature type="chain" id="PRO_5012282307" evidence="1">
    <location>
        <begin position="27"/>
        <end position="68"/>
    </location>
</feature>
<dbReference type="InParanoid" id="A0A1Y1ZEB1"/>
<accession>A0A1Y1ZEB1</accession>
<dbReference type="EMBL" id="MCFE01000003">
    <property type="protein sequence ID" value="ORY08165.1"/>
    <property type="molecule type" value="Genomic_DNA"/>
</dbReference>
<gene>
    <name evidence="2" type="ORF">K493DRAFT_46958</name>
</gene>
<comment type="caution">
    <text evidence="2">The sequence shown here is derived from an EMBL/GenBank/DDBJ whole genome shotgun (WGS) entry which is preliminary data.</text>
</comment>
<feature type="signal peptide" evidence="1">
    <location>
        <begin position="1"/>
        <end position="26"/>
    </location>
</feature>
<dbReference type="AlphaFoldDB" id="A0A1Y1ZEB1"/>
<keyword evidence="1" id="KW-0732">Signal</keyword>
<evidence type="ECO:0000256" key="1">
    <source>
        <dbReference type="SAM" id="SignalP"/>
    </source>
</evidence>
<evidence type="ECO:0000313" key="2">
    <source>
        <dbReference type="EMBL" id="ORY08165.1"/>
    </source>
</evidence>
<evidence type="ECO:0000313" key="3">
    <source>
        <dbReference type="Proteomes" id="UP000193498"/>
    </source>
</evidence>
<sequence>MSQVSFKINILFIFIMLQCGISLITAFPAPYEAQAGMLWVPVNAVEHPVGVFTPVPTAATAQSTSTQA</sequence>
<reference evidence="2 3" key="1">
    <citation type="submission" date="2016-07" db="EMBL/GenBank/DDBJ databases">
        <title>Pervasive Adenine N6-methylation of Active Genes in Fungi.</title>
        <authorList>
            <consortium name="DOE Joint Genome Institute"/>
            <person name="Mondo S.J."/>
            <person name="Dannebaum R.O."/>
            <person name="Kuo R.C."/>
            <person name="Labutti K."/>
            <person name="Haridas S."/>
            <person name="Kuo A."/>
            <person name="Salamov A."/>
            <person name="Ahrendt S.R."/>
            <person name="Lipzen A."/>
            <person name="Sullivan W."/>
            <person name="Andreopoulos W.B."/>
            <person name="Clum A."/>
            <person name="Lindquist E."/>
            <person name="Daum C."/>
            <person name="Ramamoorthy G.K."/>
            <person name="Gryganskyi A."/>
            <person name="Culley D."/>
            <person name="Magnuson J.K."/>
            <person name="James T.Y."/>
            <person name="O'Malley M.A."/>
            <person name="Stajich J.E."/>
            <person name="Spatafora J.W."/>
            <person name="Visel A."/>
            <person name="Grigoriev I.V."/>
        </authorList>
    </citation>
    <scope>NUCLEOTIDE SEQUENCE [LARGE SCALE GENOMIC DNA]</scope>
    <source>
        <strain evidence="2 3">CBS 931.73</strain>
    </source>
</reference>
<organism evidence="2 3">
    <name type="scientific">Basidiobolus meristosporus CBS 931.73</name>
    <dbReference type="NCBI Taxonomy" id="1314790"/>
    <lineage>
        <taxon>Eukaryota</taxon>
        <taxon>Fungi</taxon>
        <taxon>Fungi incertae sedis</taxon>
        <taxon>Zoopagomycota</taxon>
        <taxon>Entomophthoromycotina</taxon>
        <taxon>Basidiobolomycetes</taxon>
        <taxon>Basidiobolales</taxon>
        <taxon>Basidiobolaceae</taxon>
        <taxon>Basidiobolus</taxon>
    </lineage>
</organism>
<dbReference type="Proteomes" id="UP000193498">
    <property type="component" value="Unassembled WGS sequence"/>
</dbReference>
<proteinExistence type="predicted"/>
<keyword evidence="3" id="KW-1185">Reference proteome</keyword>